<gene>
    <name evidence="3" type="ORF">SAMN05660420_02932</name>
</gene>
<dbReference type="OrthoDB" id="5497313at2"/>
<reference evidence="3 4" key="1">
    <citation type="submission" date="2016-10" db="EMBL/GenBank/DDBJ databases">
        <authorList>
            <person name="de Groot N.N."/>
        </authorList>
    </citation>
    <scope>NUCLEOTIDE SEQUENCE [LARGE SCALE GENOMIC DNA]</scope>
    <source>
        <strain evidence="3 4">DSM 7343</strain>
    </source>
</reference>
<feature type="transmembrane region" description="Helical" evidence="1">
    <location>
        <begin position="174"/>
        <end position="192"/>
    </location>
</feature>
<dbReference type="GO" id="GO:0016020">
    <property type="term" value="C:membrane"/>
    <property type="evidence" value="ECO:0007669"/>
    <property type="project" value="InterPro"/>
</dbReference>
<feature type="domain" description="FMN-binding" evidence="2">
    <location>
        <begin position="74"/>
        <end position="153"/>
    </location>
</feature>
<feature type="transmembrane region" description="Helical" evidence="1">
    <location>
        <begin position="324"/>
        <end position="347"/>
    </location>
</feature>
<evidence type="ECO:0000256" key="1">
    <source>
        <dbReference type="SAM" id="Phobius"/>
    </source>
</evidence>
<dbReference type="EMBL" id="FNQN01000010">
    <property type="protein sequence ID" value="SEA71511.1"/>
    <property type="molecule type" value="Genomic_DNA"/>
</dbReference>
<proteinExistence type="predicted"/>
<dbReference type="Proteomes" id="UP000199409">
    <property type="component" value="Unassembled WGS sequence"/>
</dbReference>
<name>A0A1H4DFI2_9BACT</name>
<dbReference type="Pfam" id="PF04205">
    <property type="entry name" value="FMN_bind"/>
    <property type="match status" value="1"/>
</dbReference>
<evidence type="ECO:0000313" key="4">
    <source>
        <dbReference type="Proteomes" id="UP000199409"/>
    </source>
</evidence>
<feature type="transmembrane region" description="Helical" evidence="1">
    <location>
        <begin position="294"/>
        <end position="312"/>
    </location>
</feature>
<keyword evidence="1" id="KW-0812">Transmembrane</keyword>
<sequence>MKRVINIMIAVMIPLILALAWIGGEHRTESAIMEQIQNVSKDITDVTPIGERLYQGRKLDSEVPVYIALDDKPSYGGPLTVATVVDDKGTIEHVAILQSTDTSSYLDQVVGLGILRAFVKQPIDAMPQVDMISGATISSSAITRGVEQAANNIGVAKFNLPKIEMETAPATPETAKLITILLFFVAAYYLTSKHFPWDRKKTRVILMTLSVLTLGFTYGALISLSTVVTLLSGNWVKGLASYAPLFCLVLALIPFLFARKNLYCSVICPFGAVQEGLGKITGCSAPVRARWMVWLTRSWVFMLLVAAVYFHAPSDSIYEPFGKAFTFIGSGTVYALTILVVISSLLFKRPWCKLFCPATVLFDYFSFARNALLKREVVSEPKHGGSQ</sequence>
<feature type="transmembrane region" description="Helical" evidence="1">
    <location>
        <begin position="7"/>
        <end position="24"/>
    </location>
</feature>
<feature type="transmembrane region" description="Helical" evidence="1">
    <location>
        <begin position="204"/>
        <end position="227"/>
    </location>
</feature>
<dbReference type="RefSeq" id="WP_092350166.1">
    <property type="nucleotide sequence ID" value="NZ_FNQN01000010.1"/>
</dbReference>
<dbReference type="AlphaFoldDB" id="A0A1H4DFI2"/>
<evidence type="ECO:0000259" key="2">
    <source>
        <dbReference type="SMART" id="SM00900"/>
    </source>
</evidence>
<dbReference type="Pfam" id="PF12801">
    <property type="entry name" value="Fer4_5"/>
    <property type="match status" value="2"/>
</dbReference>
<organism evidence="3 4">
    <name type="scientific">Desulfuromusa kysingii</name>
    <dbReference type="NCBI Taxonomy" id="37625"/>
    <lineage>
        <taxon>Bacteria</taxon>
        <taxon>Pseudomonadati</taxon>
        <taxon>Thermodesulfobacteriota</taxon>
        <taxon>Desulfuromonadia</taxon>
        <taxon>Desulfuromonadales</taxon>
        <taxon>Geopsychrobacteraceae</taxon>
        <taxon>Desulfuromusa</taxon>
    </lineage>
</organism>
<keyword evidence="1" id="KW-1133">Transmembrane helix</keyword>
<keyword evidence="1" id="KW-0472">Membrane</keyword>
<evidence type="ECO:0000313" key="3">
    <source>
        <dbReference type="EMBL" id="SEA71511.1"/>
    </source>
</evidence>
<dbReference type="SMART" id="SM00900">
    <property type="entry name" value="FMN_bind"/>
    <property type="match status" value="1"/>
</dbReference>
<dbReference type="STRING" id="37625.SAMN05660420_02932"/>
<dbReference type="GO" id="GO:0010181">
    <property type="term" value="F:FMN binding"/>
    <property type="evidence" value="ECO:0007669"/>
    <property type="project" value="InterPro"/>
</dbReference>
<protein>
    <submittedName>
        <fullName evidence="3">4Fe-4S binding domain-containing protein</fullName>
    </submittedName>
</protein>
<feature type="transmembrane region" description="Helical" evidence="1">
    <location>
        <begin position="239"/>
        <end position="257"/>
    </location>
</feature>
<keyword evidence="4" id="KW-1185">Reference proteome</keyword>
<dbReference type="InterPro" id="IPR017896">
    <property type="entry name" value="4Fe4S_Fe-S-bd"/>
</dbReference>
<accession>A0A1H4DFI2</accession>
<dbReference type="InterPro" id="IPR007329">
    <property type="entry name" value="FMN-bd"/>
</dbReference>